<keyword evidence="2" id="KW-1185">Reference proteome</keyword>
<evidence type="ECO:0000313" key="1">
    <source>
        <dbReference type="EMBL" id="KAF7439286.1"/>
    </source>
</evidence>
<dbReference type="EMBL" id="JACSDY010000001">
    <property type="protein sequence ID" value="KAF7439286.1"/>
    <property type="molecule type" value="Genomic_DNA"/>
</dbReference>
<reference evidence="1" key="1">
    <citation type="journal article" date="2020" name="G3 (Bethesda)">
        <title>High-Quality Assemblies for Three Invasive Social Wasps from the &lt;i&gt;Vespula&lt;/i&gt; Genus.</title>
        <authorList>
            <person name="Harrop T.W.R."/>
            <person name="Guhlin J."/>
            <person name="McLaughlin G.M."/>
            <person name="Permina E."/>
            <person name="Stockwell P."/>
            <person name="Gilligan J."/>
            <person name="Le Lec M.F."/>
            <person name="Gruber M.A.M."/>
            <person name="Quinn O."/>
            <person name="Lovegrove M."/>
            <person name="Duncan E.J."/>
            <person name="Remnant E.J."/>
            <person name="Van Eeckhoven J."/>
            <person name="Graham B."/>
            <person name="Knapp R.A."/>
            <person name="Langford K.W."/>
            <person name="Kronenberg Z."/>
            <person name="Press M.O."/>
            <person name="Eacker S.M."/>
            <person name="Wilson-Rankin E.E."/>
            <person name="Purcell J."/>
            <person name="Lester P.J."/>
            <person name="Dearden P.K."/>
        </authorList>
    </citation>
    <scope>NUCLEOTIDE SEQUENCE</scope>
    <source>
        <strain evidence="1">Volc-1</strain>
    </source>
</reference>
<organism evidence="1 2">
    <name type="scientific">Vespula pensylvanica</name>
    <name type="common">Western yellow jacket</name>
    <name type="synonym">Wasp</name>
    <dbReference type="NCBI Taxonomy" id="30213"/>
    <lineage>
        <taxon>Eukaryota</taxon>
        <taxon>Metazoa</taxon>
        <taxon>Ecdysozoa</taxon>
        <taxon>Arthropoda</taxon>
        <taxon>Hexapoda</taxon>
        <taxon>Insecta</taxon>
        <taxon>Pterygota</taxon>
        <taxon>Neoptera</taxon>
        <taxon>Endopterygota</taxon>
        <taxon>Hymenoptera</taxon>
        <taxon>Apocrita</taxon>
        <taxon>Aculeata</taxon>
        <taxon>Vespoidea</taxon>
        <taxon>Vespidae</taxon>
        <taxon>Vespinae</taxon>
        <taxon>Vespula</taxon>
    </lineage>
</organism>
<proteinExistence type="predicted"/>
<sequence>MSSNPVSSFSALSRTLKALLAEIQSLGSSELVAPCAAAMTPGTRPLSHFTPFRAIKVTSSSSSSSSSLSSSSCRRRRHDVHGVRGFVTLSKTDIANAITARSSNTLDQYLFQIRDSTFDRNVIDERSHYQTTFVDQSKVQEYRSEKVEFRENGKRKKK</sequence>
<dbReference type="Proteomes" id="UP000600918">
    <property type="component" value="Unassembled WGS sequence"/>
</dbReference>
<gene>
    <name evidence="1" type="ORF">H0235_001677</name>
</gene>
<name>A0A834PI24_VESPE</name>
<evidence type="ECO:0000313" key="2">
    <source>
        <dbReference type="Proteomes" id="UP000600918"/>
    </source>
</evidence>
<protein>
    <submittedName>
        <fullName evidence="1">Uncharacterized protein</fullName>
    </submittedName>
</protein>
<comment type="caution">
    <text evidence="1">The sequence shown here is derived from an EMBL/GenBank/DDBJ whole genome shotgun (WGS) entry which is preliminary data.</text>
</comment>
<dbReference type="AlphaFoldDB" id="A0A834PI24"/>
<accession>A0A834PI24</accession>